<organism evidence="2 3">
    <name type="scientific">Pisciglobus halotolerans</name>
    <dbReference type="NCBI Taxonomy" id="745365"/>
    <lineage>
        <taxon>Bacteria</taxon>
        <taxon>Bacillati</taxon>
        <taxon>Bacillota</taxon>
        <taxon>Bacilli</taxon>
        <taxon>Lactobacillales</taxon>
        <taxon>Carnobacteriaceae</taxon>
    </lineage>
</organism>
<keyword evidence="1" id="KW-0472">Membrane</keyword>
<dbReference type="RefSeq" id="WP_177186166.1">
    <property type="nucleotide sequence ID" value="NZ_FOQE01000007.1"/>
</dbReference>
<dbReference type="Proteomes" id="UP000198668">
    <property type="component" value="Unassembled WGS sequence"/>
</dbReference>
<keyword evidence="1" id="KW-0812">Transmembrane</keyword>
<sequence length="50" mass="5492">MKLSNKLRTVSNAINTKYLSESEWKVSDILSVVGIVILITIVGWVEGSSL</sequence>
<gene>
    <name evidence="2" type="ORF">SAMN04489868_1079</name>
</gene>
<keyword evidence="3" id="KW-1185">Reference proteome</keyword>
<dbReference type="EMBL" id="FOQE01000007">
    <property type="protein sequence ID" value="SFH62234.1"/>
    <property type="molecule type" value="Genomic_DNA"/>
</dbReference>
<protein>
    <submittedName>
        <fullName evidence="2">Uncharacterized protein</fullName>
    </submittedName>
</protein>
<evidence type="ECO:0000256" key="1">
    <source>
        <dbReference type="SAM" id="Phobius"/>
    </source>
</evidence>
<keyword evidence="1" id="KW-1133">Transmembrane helix</keyword>
<reference evidence="2 3" key="1">
    <citation type="submission" date="2016-10" db="EMBL/GenBank/DDBJ databases">
        <authorList>
            <person name="de Groot N.N."/>
        </authorList>
    </citation>
    <scope>NUCLEOTIDE SEQUENCE [LARGE SCALE GENOMIC DNA]</scope>
    <source>
        <strain evidence="2 3">DSM 27630</strain>
    </source>
</reference>
<feature type="transmembrane region" description="Helical" evidence="1">
    <location>
        <begin position="26"/>
        <end position="45"/>
    </location>
</feature>
<evidence type="ECO:0000313" key="2">
    <source>
        <dbReference type="EMBL" id="SFH62234.1"/>
    </source>
</evidence>
<accession>A0A1I3BIS8</accession>
<proteinExistence type="predicted"/>
<evidence type="ECO:0000313" key="3">
    <source>
        <dbReference type="Proteomes" id="UP000198668"/>
    </source>
</evidence>
<name>A0A1I3BIS8_9LACT</name>
<dbReference type="AlphaFoldDB" id="A0A1I3BIS8"/>